<feature type="transmembrane region" description="Helical" evidence="6">
    <location>
        <begin position="21"/>
        <end position="42"/>
    </location>
</feature>
<dbReference type="AlphaFoldDB" id="A0A9D0ZI33"/>
<dbReference type="PANTHER" id="PTHR46795">
    <property type="entry name" value="ABC TRANSPORTER PERMEASE-RELATED-RELATED"/>
    <property type="match status" value="1"/>
</dbReference>
<evidence type="ECO:0000256" key="4">
    <source>
        <dbReference type="ARBA" id="ARBA00022989"/>
    </source>
</evidence>
<evidence type="ECO:0000256" key="5">
    <source>
        <dbReference type="ARBA" id="ARBA00023136"/>
    </source>
</evidence>
<keyword evidence="2 6" id="KW-1003">Cell membrane</keyword>
<protein>
    <submittedName>
        <fullName evidence="8">FtsX-like permease family protein</fullName>
    </submittedName>
</protein>
<feature type="transmembrane region" description="Helical" evidence="6">
    <location>
        <begin position="199"/>
        <end position="218"/>
    </location>
</feature>
<feature type="transmembrane region" description="Helical" evidence="6">
    <location>
        <begin position="285"/>
        <end position="311"/>
    </location>
</feature>
<keyword evidence="6" id="KW-0813">Transport</keyword>
<dbReference type="InterPro" id="IPR027022">
    <property type="entry name" value="ABC_permease_BceB-typ"/>
</dbReference>
<feature type="transmembrane region" description="Helical" evidence="6">
    <location>
        <begin position="156"/>
        <end position="178"/>
    </location>
</feature>
<dbReference type="GO" id="GO:0055085">
    <property type="term" value="P:transmembrane transport"/>
    <property type="evidence" value="ECO:0007669"/>
    <property type="project" value="UniProtKB-UniRule"/>
</dbReference>
<organism evidence="8 9">
    <name type="scientific">Candidatus Scatavimonas merdigallinarum</name>
    <dbReference type="NCBI Taxonomy" id="2840914"/>
    <lineage>
        <taxon>Bacteria</taxon>
        <taxon>Bacillati</taxon>
        <taxon>Bacillota</taxon>
        <taxon>Clostridia</taxon>
        <taxon>Eubacteriales</taxon>
        <taxon>Oscillospiraceae</taxon>
        <taxon>Oscillospiraceae incertae sedis</taxon>
        <taxon>Candidatus Scatavimonas</taxon>
    </lineage>
</organism>
<evidence type="ECO:0000256" key="1">
    <source>
        <dbReference type="ARBA" id="ARBA00004651"/>
    </source>
</evidence>
<sequence>MKKGFYLKLAWLGIRKNKKLYTPYLLTCIGMVMMFYIVSFLGSSNVLAGMAGGDTMQGTLSLGSGVIGVFSLIFLFYTHSFLIRRRKKEFGLYNILGMEKRNLVRVLLWESLLIALLSLALGLLAGIVFSKFAELGMVNILEGTATFSLTLAPEGILQTLTLFAVIFTLLLLNTLRQIHLTNPIELLHSESAGEKPPKANWILALCGIFILAGAYYLAVSIQEPVTAMLWFFVAAVLVIIATYLLFIAGSVTVCRLLQKKKSYYYKTSHFVSVSSMAYRMKRNGAGLASICILCTMVLVMVSSTVCLYIGAEDSLRSRYPRNINLDTSVSSLAMLHSDKVKEIKACTSQIVAENGQSMQNVLDYNVAAFVGYIENGRIATDNSNPYAFQLNAYSDVWQIFIISLDDYNRLMGKDETLKPGQALIYTTKQNAYPEDTIAIGEAEPLKIQKVVTDFTDNGLDTMQVISSLFIFVPDFEEYVAPLTKLTEEDGDPLLQMHWYYAFDLDCDDQTQIQIQEQLEKGLQQFYVSSATEEFSTYCEGVVEERAGFYGLYGGLFFLGILLGVVFIFAAVLIMYYKQVSEGYEDHSRFAIMQKVGMTKKEIKKSINSQVLTVFFLPLIAAGLHLAFAFPLIYKLLVLFSLTNLQLLIFVTICCYLAFALFYALVYRITSKAYYSIVSSAEERGL</sequence>
<comment type="caution">
    <text evidence="8">The sequence shown here is derived from an EMBL/GenBank/DDBJ whole genome shotgun (WGS) entry which is preliminary data.</text>
</comment>
<name>A0A9D0ZI33_9FIRM</name>
<gene>
    <name evidence="8" type="ORF">IAD32_06910</name>
</gene>
<keyword evidence="5 6" id="KW-0472">Membrane</keyword>
<evidence type="ECO:0000256" key="3">
    <source>
        <dbReference type="ARBA" id="ARBA00022692"/>
    </source>
</evidence>
<dbReference type="PANTHER" id="PTHR46795:SF3">
    <property type="entry name" value="ABC TRANSPORTER PERMEASE"/>
    <property type="match status" value="1"/>
</dbReference>
<dbReference type="InterPro" id="IPR052536">
    <property type="entry name" value="ABC-4_Integral_Memb_Prot"/>
</dbReference>
<comment type="subcellular location">
    <subcellularLocation>
        <location evidence="1 6">Cell membrane</location>
        <topology evidence="1 6">Multi-pass membrane protein</topology>
    </subcellularLocation>
</comment>
<feature type="transmembrane region" description="Helical" evidence="6">
    <location>
        <begin position="549"/>
        <end position="576"/>
    </location>
</feature>
<dbReference type="PIRSF" id="PIRSF018968">
    <property type="entry name" value="ABC_permease_BceB"/>
    <property type="match status" value="1"/>
</dbReference>
<reference evidence="8" key="1">
    <citation type="submission" date="2020-10" db="EMBL/GenBank/DDBJ databases">
        <authorList>
            <person name="Gilroy R."/>
        </authorList>
    </citation>
    <scope>NUCLEOTIDE SEQUENCE</scope>
    <source>
        <strain evidence="8">ChiSjej1B19-3389</strain>
    </source>
</reference>
<evidence type="ECO:0000313" key="9">
    <source>
        <dbReference type="Proteomes" id="UP000886787"/>
    </source>
</evidence>
<accession>A0A9D0ZI33</accession>
<proteinExistence type="inferred from homology"/>
<dbReference type="InterPro" id="IPR003838">
    <property type="entry name" value="ABC3_permease_C"/>
</dbReference>
<reference evidence="8" key="2">
    <citation type="journal article" date="2021" name="PeerJ">
        <title>Extensive microbial diversity within the chicken gut microbiome revealed by metagenomics and culture.</title>
        <authorList>
            <person name="Gilroy R."/>
            <person name="Ravi A."/>
            <person name="Getino M."/>
            <person name="Pursley I."/>
            <person name="Horton D.L."/>
            <person name="Alikhan N.F."/>
            <person name="Baker D."/>
            <person name="Gharbi K."/>
            <person name="Hall N."/>
            <person name="Watson M."/>
            <person name="Adriaenssens E.M."/>
            <person name="Foster-Nyarko E."/>
            <person name="Jarju S."/>
            <person name="Secka A."/>
            <person name="Antonio M."/>
            <person name="Oren A."/>
            <person name="Chaudhuri R.R."/>
            <person name="La Ragione R."/>
            <person name="Hildebrand F."/>
            <person name="Pallen M.J."/>
        </authorList>
    </citation>
    <scope>NUCLEOTIDE SEQUENCE</scope>
    <source>
        <strain evidence="8">ChiSjej1B19-3389</strain>
    </source>
</reference>
<dbReference type="GO" id="GO:0005886">
    <property type="term" value="C:plasma membrane"/>
    <property type="evidence" value="ECO:0007669"/>
    <property type="project" value="UniProtKB-SubCell"/>
</dbReference>
<comment type="similarity">
    <text evidence="6">Belongs to the ABC-4 integral membrane protein family.</text>
</comment>
<dbReference type="Proteomes" id="UP000886787">
    <property type="component" value="Unassembled WGS sequence"/>
</dbReference>
<dbReference type="Pfam" id="PF02687">
    <property type="entry name" value="FtsX"/>
    <property type="match status" value="2"/>
</dbReference>
<feature type="transmembrane region" description="Helical" evidence="6">
    <location>
        <begin position="610"/>
        <end position="632"/>
    </location>
</feature>
<evidence type="ECO:0000313" key="8">
    <source>
        <dbReference type="EMBL" id="HIQ80997.1"/>
    </source>
</evidence>
<keyword evidence="4 6" id="KW-1133">Transmembrane helix</keyword>
<evidence type="ECO:0000256" key="6">
    <source>
        <dbReference type="PIRNR" id="PIRNR018968"/>
    </source>
</evidence>
<feature type="transmembrane region" description="Helical" evidence="6">
    <location>
        <begin position="103"/>
        <end position="129"/>
    </location>
</feature>
<feature type="domain" description="ABC3 transporter permease C-terminal" evidence="7">
    <location>
        <begin position="561"/>
        <end position="664"/>
    </location>
</feature>
<feature type="domain" description="ABC3 transporter permease C-terminal" evidence="7">
    <location>
        <begin position="64"/>
        <end position="176"/>
    </location>
</feature>
<dbReference type="EMBL" id="DVFW01000031">
    <property type="protein sequence ID" value="HIQ80997.1"/>
    <property type="molecule type" value="Genomic_DNA"/>
</dbReference>
<evidence type="ECO:0000259" key="7">
    <source>
        <dbReference type="Pfam" id="PF02687"/>
    </source>
</evidence>
<keyword evidence="3 6" id="KW-0812">Transmembrane</keyword>
<feature type="transmembrane region" description="Helical" evidence="6">
    <location>
        <begin position="62"/>
        <end position="82"/>
    </location>
</feature>
<feature type="transmembrane region" description="Helical" evidence="6">
    <location>
        <begin position="644"/>
        <end position="665"/>
    </location>
</feature>
<feature type="transmembrane region" description="Helical" evidence="6">
    <location>
        <begin position="230"/>
        <end position="257"/>
    </location>
</feature>
<evidence type="ECO:0000256" key="2">
    <source>
        <dbReference type="ARBA" id="ARBA00022475"/>
    </source>
</evidence>